<dbReference type="Gene3D" id="1.10.287.1490">
    <property type="match status" value="1"/>
</dbReference>
<accession>A0A370TYS7</accession>
<dbReference type="GO" id="GO:0005737">
    <property type="term" value="C:cytoplasm"/>
    <property type="evidence" value="ECO:0007669"/>
    <property type="project" value="TreeGrafter"/>
</dbReference>
<keyword evidence="1" id="KW-0175">Coiled coil</keyword>
<dbReference type="RefSeq" id="XP_031873317.1">
    <property type="nucleotide sequence ID" value="XM_032009263.1"/>
</dbReference>
<dbReference type="GeneID" id="43593489"/>
<feature type="region of interest" description="Disordered" evidence="2">
    <location>
        <begin position="621"/>
        <end position="692"/>
    </location>
</feature>
<dbReference type="GO" id="GO:0051015">
    <property type="term" value="F:actin filament binding"/>
    <property type="evidence" value="ECO:0007669"/>
    <property type="project" value="TreeGrafter"/>
</dbReference>
<sequence>MEAQNRIRELEEELKELKASCQPQSDTARSLSEGVELAIQVCNDDYNILRQILADLTGNNVEDARAKLHRLLEEGPTIAGHFKHVGDAHNELLEYQKRRTAFHRNRARNLRAERNRATIELAQIHEGAAEMVKDGDNMSIEEARSIIATLEASMADATFEVEKLAQNLQALPDQIDPADTDDQVDIDQDTENIAISKGRRELSVLLGNLNSLVTTFKLTTRPPGQQPQQDIAPLQDKISELEIEIGMNTDEIKDARKDLETCKEHGKILEKEIGELKARLLEAHNNNQQPQNNNNPDYIIKHLRGRVTTAQEVAEQRRKELRKLKWGLHDERAAWTAAMKENKTLEAEIFKLKSEIKELKEFNYNNTVSNTKEQGSLAEENIRLGNVIKHLKRQKEAEQTKLNETEKCFDLLVAQMDQQEEEWKQEKKSLDAEIARLRRQPIGEGGEEIKRLTTKLESLKEERERENRECKQEKQRLEKETGKLELRLQQAIGEHAEEIKRLTTELEDLRKELDRKGNEYGPGRQIDERQIAALQERHAEQIKIKEQEVRELSAKQRELLEQRDGENMECEQEKSRLYAEIQALSAQIDDLRRAREESEVVGELRNTIAVDLRQELEDCRAETWQQRRDRTKHPRPPPGPGPDPDPEPEPEPEKPPRKPKRKREDPALKDLREWEKNGDLDKHLTSGKRRRR</sequence>
<evidence type="ECO:0000313" key="4">
    <source>
        <dbReference type="Proteomes" id="UP000254866"/>
    </source>
</evidence>
<feature type="coiled-coil region" evidence="1">
    <location>
        <begin position="238"/>
        <end position="272"/>
    </location>
</feature>
<dbReference type="GO" id="GO:0032982">
    <property type="term" value="C:myosin filament"/>
    <property type="evidence" value="ECO:0007669"/>
    <property type="project" value="TreeGrafter"/>
</dbReference>
<evidence type="ECO:0000313" key="3">
    <source>
        <dbReference type="EMBL" id="RDL40661.1"/>
    </source>
</evidence>
<dbReference type="AlphaFoldDB" id="A0A370TYS7"/>
<feature type="coiled-coil region" evidence="1">
    <location>
        <begin position="388"/>
        <end position="601"/>
    </location>
</feature>
<comment type="caution">
    <text evidence="3">The sequence shown here is derived from an EMBL/GenBank/DDBJ whole genome shotgun (WGS) entry which is preliminary data.</text>
</comment>
<protein>
    <submittedName>
        <fullName evidence="3">Uncharacterized protein</fullName>
    </submittedName>
</protein>
<dbReference type="PANTHER" id="PTHR45615:SF40">
    <property type="entry name" value="MYOSIN HEAVY CHAIN, NON-MUSCLE"/>
    <property type="match status" value="1"/>
</dbReference>
<gene>
    <name evidence="3" type="ORF">BP5553_00640</name>
</gene>
<proteinExistence type="predicted"/>
<feature type="compositionally biased region" description="Basic and acidic residues" evidence="2">
    <location>
        <begin position="651"/>
        <end position="684"/>
    </location>
</feature>
<dbReference type="PANTHER" id="PTHR45615">
    <property type="entry name" value="MYOSIN HEAVY CHAIN, NON-MUSCLE"/>
    <property type="match status" value="1"/>
</dbReference>
<name>A0A370TYS7_9HELO</name>
<reference evidence="3 4" key="1">
    <citation type="journal article" date="2018" name="IMA Fungus">
        <title>IMA Genome-F 9: Draft genome sequence of Annulohypoxylon stygium, Aspergillus mulundensis, Berkeleyomyces basicola (syn. Thielaviopsis basicola), Ceratocystis smalleyi, two Cercospora beticola strains, Coleophoma cylindrospora, Fusarium fracticaudum, Phialophora cf. hyalina, and Morchella septimelata.</title>
        <authorList>
            <person name="Wingfield B.D."/>
            <person name="Bills G.F."/>
            <person name="Dong Y."/>
            <person name="Huang W."/>
            <person name="Nel W.J."/>
            <person name="Swalarsk-Parry B.S."/>
            <person name="Vaghefi N."/>
            <person name="Wilken P.M."/>
            <person name="An Z."/>
            <person name="de Beer Z.W."/>
            <person name="De Vos L."/>
            <person name="Chen L."/>
            <person name="Duong T.A."/>
            <person name="Gao Y."/>
            <person name="Hammerbacher A."/>
            <person name="Kikkert J.R."/>
            <person name="Li Y."/>
            <person name="Li H."/>
            <person name="Li K."/>
            <person name="Li Q."/>
            <person name="Liu X."/>
            <person name="Ma X."/>
            <person name="Naidoo K."/>
            <person name="Pethybridge S.J."/>
            <person name="Sun J."/>
            <person name="Steenkamp E.T."/>
            <person name="van der Nest M.A."/>
            <person name="van Wyk S."/>
            <person name="Wingfield M.J."/>
            <person name="Xiong C."/>
            <person name="Yue Q."/>
            <person name="Zhang X."/>
        </authorList>
    </citation>
    <scope>NUCLEOTIDE SEQUENCE [LARGE SCALE GENOMIC DNA]</scope>
    <source>
        <strain evidence="3 4">BP 5553</strain>
    </source>
</reference>
<dbReference type="GO" id="GO:0000146">
    <property type="term" value="F:microfilament motor activity"/>
    <property type="evidence" value="ECO:0007669"/>
    <property type="project" value="TreeGrafter"/>
</dbReference>
<evidence type="ECO:0000256" key="1">
    <source>
        <dbReference type="SAM" id="Coils"/>
    </source>
</evidence>
<keyword evidence="4" id="KW-1185">Reference proteome</keyword>
<dbReference type="GO" id="GO:0016460">
    <property type="term" value="C:myosin II complex"/>
    <property type="evidence" value="ECO:0007669"/>
    <property type="project" value="TreeGrafter"/>
</dbReference>
<evidence type="ECO:0000256" key="2">
    <source>
        <dbReference type="SAM" id="MobiDB-lite"/>
    </source>
</evidence>
<dbReference type="EMBL" id="NPIC01000001">
    <property type="protein sequence ID" value="RDL40661.1"/>
    <property type="molecule type" value="Genomic_DNA"/>
</dbReference>
<organism evidence="3 4">
    <name type="scientific">Venustampulla echinocandica</name>
    <dbReference type="NCBI Taxonomy" id="2656787"/>
    <lineage>
        <taxon>Eukaryota</taxon>
        <taxon>Fungi</taxon>
        <taxon>Dikarya</taxon>
        <taxon>Ascomycota</taxon>
        <taxon>Pezizomycotina</taxon>
        <taxon>Leotiomycetes</taxon>
        <taxon>Helotiales</taxon>
        <taxon>Pleuroascaceae</taxon>
        <taxon>Venustampulla</taxon>
    </lineage>
</organism>
<dbReference type="Proteomes" id="UP000254866">
    <property type="component" value="Unassembled WGS sequence"/>
</dbReference>
<dbReference type="STRING" id="2656787.A0A370TYS7"/>